<dbReference type="NCBIfam" id="TIGR03519">
    <property type="entry name" value="T9SS_PorP_fam"/>
    <property type="match status" value="1"/>
</dbReference>
<evidence type="ECO:0000313" key="2">
    <source>
        <dbReference type="EMBL" id="AWW31583.1"/>
    </source>
</evidence>
<dbReference type="KEGG" id="est:DN752_16445"/>
<dbReference type="InterPro" id="IPR019861">
    <property type="entry name" value="PorP/SprF_Bacteroidetes"/>
</dbReference>
<accession>A0A2Z4IMG4</accession>
<dbReference type="EMBL" id="CP030041">
    <property type="protein sequence ID" value="AWW31583.1"/>
    <property type="molecule type" value="Genomic_DNA"/>
</dbReference>
<proteinExistence type="predicted"/>
<dbReference type="AlphaFoldDB" id="A0A2Z4IMG4"/>
<feature type="signal peptide" evidence="1">
    <location>
        <begin position="1"/>
        <end position="22"/>
    </location>
</feature>
<keyword evidence="3" id="KW-1185">Reference proteome</keyword>
<evidence type="ECO:0000256" key="1">
    <source>
        <dbReference type="SAM" id="SignalP"/>
    </source>
</evidence>
<feature type="chain" id="PRO_5016376847" description="Type IX secretion system membrane protein PorP/SprF" evidence="1">
    <location>
        <begin position="23"/>
        <end position="322"/>
    </location>
</feature>
<gene>
    <name evidence="2" type="ORF">DN752_16445</name>
</gene>
<evidence type="ECO:0000313" key="3">
    <source>
        <dbReference type="Proteomes" id="UP000248688"/>
    </source>
</evidence>
<reference evidence="2 3" key="1">
    <citation type="submission" date="2018-06" db="EMBL/GenBank/DDBJ databases">
        <title>Echinicola strongylocentroti sp. nov., isolated from a sea urchin Strongylocentrotus intermedius.</title>
        <authorList>
            <person name="Bae S.S."/>
        </authorList>
    </citation>
    <scope>NUCLEOTIDE SEQUENCE [LARGE SCALE GENOMIC DNA]</scope>
    <source>
        <strain evidence="2 3">MEBiC08714</strain>
    </source>
</reference>
<protein>
    <recommendedName>
        <fullName evidence="4">Type IX secretion system membrane protein PorP/SprF</fullName>
    </recommendedName>
</protein>
<organism evidence="2 3">
    <name type="scientific">Echinicola strongylocentroti</name>
    <dbReference type="NCBI Taxonomy" id="1795355"/>
    <lineage>
        <taxon>Bacteria</taxon>
        <taxon>Pseudomonadati</taxon>
        <taxon>Bacteroidota</taxon>
        <taxon>Cytophagia</taxon>
        <taxon>Cytophagales</taxon>
        <taxon>Cyclobacteriaceae</taxon>
        <taxon>Echinicola</taxon>
    </lineage>
</organism>
<dbReference type="RefSeq" id="WP_112784958.1">
    <property type="nucleotide sequence ID" value="NZ_CP030041.1"/>
</dbReference>
<dbReference type="OrthoDB" id="1320396at2"/>
<dbReference type="Pfam" id="PF11751">
    <property type="entry name" value="PorP_SprF"/>
    <property type="match status" value="1"/>
</dbReference>
<sequence length="322" mass="35473">MKSLKYILIVAGIIFTCMDAKAQQAPVFSQYMFNPLFLNPAYAGYKQQIYLQSYYRRQWTSVPGSPETFAISGDGLITDTNVGIGGHIMVDRLGAQKTTGGYANAAYHLRVSNEGYLSFGLGAGLVNTSLDGSMLNPMDPSDPSVSGGNERVLYPDLRAGLFYYNPKFYAGLSADNLFSSSFNFDNGAVLVQPSSNMYLTAGTIIDVSYNVAIKPSILYAEDFNGPSRLDLNAFVLLGEKLWVGASYRTSVNLKGEEFQGETKRPVSVVGLLEFYVNDRLRIGYAYDHNVSGFSTKAFSTHDFSVGYLFPPKRVKLVSPRYF</sequence>
<name>A0A2Z4IMG4_9BACT</name>
<evidence type="ECO:0008006" key="4">
    <source>
        <dbReference type="Google" id="ProtNLM"/>
    </source>
</evidence>
<keyword evidence="1" id="KW-0732">Signal</keyword>
<dbReference type="Proteomes" id="UP000248688">
    <property type="component" value="Chromosome"/>
</dbReference>